<evidence type="ECO:0000256" key="13">
    <source>
        <dbReference type="RuleBase" id="RU362098"/>
    </source>
</evidence>
<dbReference type="InterPro" id="IPR041069">
    <property type="entry name" value="FeoB_Cyto"/>
</dbReference>
<dbReference type="InterPro" id="IPR003373">
    <property type="entry name" value="Fe2_transport_prot-B"/>
</dbReference>
<dbReference type="Pfam" id="PF17910">
    <property type="entry name" value="FeoB_Cyto"/>
    <property type="match status" value="1"/>
</dbReference>
<keyword evidence="13" id="KW-0408">Iron</keyword>
<feature type="binding site" evidence="11">
    <location>
        <begin position="13"/>
        <end position="20"/>
    </location>
    <ligand>
        <name>GTP</name>
        <dbReference type="ChEBI" id="CHEBI:37565"/>
        <label>1</label>
    </ligand>
</feature>
<evidence type="ECO:0000313" key="16">
    <source>
        <dbReference type="Proteomes" id="UP000095662"/>
    </source>
</evidence>
<keyword evidence="3 13" id="KW-0813">Transport</keyword>
<evidence type="ECO:0000313" key="15">
    <source>
        <dbReference type="EMBL" id="CUQ83756.1"/>
    </source>
</evidence>
<feature type="transmembrane region" description="Helical" evidence="13">
    <location>
        <begin position="659"/>
        <end position="685"/>
    </location>
</feature>
<keyword evidence="8 11" id="KW-0342">GTP-binding</keyword>
<dbReference type="OrthoDB" id="9809127at2"/>
<feature type="binding site" evidence="12">
    <location>
        <position position="27"/>
    </location>
    <ligand>
        <name>Mg(2+)</name>
        <dbReference type="ChEBI" id="CHEBI:18420"/>
        <label>2</label>
    </ligand>
</feature>
<feature type="transmembrane region" description="Helical" evidence="13">
    <location>
        <begin position="352"/>
        <end position="374"/>
    </location>
</feature>
<evidence type="ECO:0000256" key="5">
    <source>
        <dbReference type="ARBA" id="ARBA00022692"/>
    </source>
</evidence>
<comment type="similarity">
    <text evidence="13">Belongs to the TRAFAC class TrmE-Era-EngA-EngB-Septin-like GTPase superfamily. FeoB GTPase (TC 9.A.8) family.</text>
</comment>
<feature type="transmembrane region" description="Helical" evidence="13">
    <location>
        <begin position="576"/>
        <end position="596"/>
    </location>
</feature>
<keyword evidence="7 13" id="KW-1133">Transmembrane helix</keyword>
<sequence length="686" mass="74296">MKYEKEFTVALAGNPNVGKSTVFNALTGLKQHTGNWVGKTVGNAEGSYTYNNNKYLITDLPGTYSLCAHSAEEIIACRHICLEKPDVTVIVCDASCLERNLNLVLQITEITSKAVLCVNMMDEAEKKNIKTDITKLSQQLGIPVAATSARSKKGLDKLMQTIESVALSKESNDITLIYTSRIENAISELLPLTEKIETDSRTKRFICLKLLQGDRDTVDSLCKKYGTDENYLKALISAADKLTDNSFTDEIISCIFITAEGIAAECVKHSADKKYVRDRKIDRILTGKLTGIPIMLLMLFIILWITITGANYPSALLSELFGKAESLLYSALSSIGTPVMLNSVLTEGIFRVLAWVVSVMLPPMAIFFPLFTILEDYGILPRIAFNLDKAFKKAGACGKQALCLCMSLGCNACGITGARIIDSKRERLIAIITASIMPCNGKFPTIISVITMFAIGVPAVAGSDFLAALLLSAAIAASVAAVMLSSRFLSKTLLKGMPSSFTLELPPYRTPQFAKVLVRAFLDRTLFVLGRAVIVAIPAGLIIWLMANVTAGDASLLSHCTEFLDPFGRMMGLDGVILLAFILGFPANEIVVPIIIMAYSEGTVLTEISELSALKDLFISNGWTSVTAICMVIFVLFHFPCSTSCLTIYKETKSLKWTAVSFALPTVIGIALCIAVNGICTLSGIA</sequence>
<feature type="transmembrane region" description="Helical" evidence="13">
    <location>
        <begin position="617"/>
        <end position="639"/>
    </location>
</feature>
<evidence type="ECO:0000256" key="7">
    <source>
        <dbReference type="ARBA" id="ARBA00022989"/>
    </source>
</evidence>
<feature type="binding site" evidence="11">
    <location>
        <begin position="59"/>
        <end position="62"/>
    </location>
    <ligand>
        <name>GTP</name>
        <dbReference type="ChEBI" id="CHEBI:37565"/>
        <label>1</label>
    </ligand>
</feature>
<dbReference type="NCBIfam" id="TIGR00437">
    <property type="entry name" value="feoB"/>
    <property type="match status" value="1"/>
</dbReference>
<keyword evidence="6 11" id="KW-0547">Nucleotide-binding</keyword>
<dbReference type="PANTHER" id="PTHR43185">
    <property type="entry name" value="FERROUS IRON TRANSPORT PROTEIN B"/>
    <property type="match status" value="1"/>
</dbReference>
<proteinExistence type="inferred from homology"/>
<dbReference type="GO" id="GO:0005525">
    <property type="term" value="F:GTP binding"/>
    <property type="evidence" value="ECO:0007669"/>
    <property type="project" value="UniProtKB-KW"/>
</dbReference>
<feature type="transmembrane region" description="Helical" evidence="13">
    <location>
        <begin position="467"/>
        <end position="489"/>
    </location>
</feature>
<feature type="transmembrane region" description="Helical" evidence="13">
    <location>
        <begin position="327"/>
        <end position="345"/>
    </location>
</feature>
<comment type="function">
    <text evidence="1 13">Probable transporter of a GTP-driven Fe(2+) uptake system.</text>
</comment>
<gene>
    <name evidence="15" type="primary">feoB_1</name>
    <name evidence="15" type="ORF">ERS852540_00751</name>
</gene>
<dbReference type="AlphaFoldDB" id="A0A174ZHU3"/>
<evidence type="ECO:0000256" key="6">
    <source>
        <dbReference type="ARBA" id="ARBA00022741"/>
    </source>
</evidence>
<feature type="transmembrane region" description="Helical" evidence="13">
    <location>
        <begin position="289"/>
        <end position="307"/>
    </location>
</feature>
<keyword evidence="12" id="KW-0479">Metal-binding</keyword>
<dbReference type="Gene3D" id="1.10.287.1770">
    <property type="match status" value="1"/>
</dbReference>
<dbReference type="GO" id="GO:0046872">
    <property type="term" value="F:metal ion binding"/>
    <property type="evidence" value="ECO:0007669"/>
    <property type="project" value="UniProtKB-KW"/>
</dbReference>
<dbReference type="CDD" id="cd01879">
    <property type="entry name" value="FeoB"/>
    <property type="match status" value="1"/>
</dbReference>
<keyword evidence="13" id="KW-0406">Ion transport</keyword>
<dbReference type="EMBL" id="CZBY01000004">
    <property type="protein sequence ID" value="CUQ83756.1"/>
    <property type="molecule type" value="Genomic_DNA"/>
</dbReference>
<dbReference type="Pfam" id="PF07664">
    <property type="entry name" value="FeoB_C"/>
    <property type="match status" value="1"/>
</dbReference>
<dbReference type="GO" id="GO:0005886">
    <property type="term" value="C:plasma membrane"/>
    <property type="evidence" value="ECO:0007669"/>
    <property type="project" value="UniProtKB-SubCell"/>
</dbReference>
<dbReference type="Proteomes" id="UP000095662">
    <property type="component" value="Unassembled WGS sequence"/>
</dbReference>
<keyword evidence="12" id="KW-0460">Magnesium</keyword>
<feature type="binding site" evidence="12">
    <location>
        <position position="28"/>
    </location>
    <ligand>
        <name>Mg(2+)</name>
        <dbReference type="ChEBI" id="CHEBI:18420"/>
        <label>2</label>
    </ligand>
</feature>
<dbReference type="InterPro" id="IPR030389">
    <property type="entry name" value="G_FEOB_dom"/>
</dbReference>
<feature type="transmembrane region" description="Helical" evidence="13">
    <location>
        <begin position="401"/>
        <end position="422"/>
    </location>
</feature>
<dbReference type="PROSITE" id="PS51711">
    <property type="entry name" value="G_FEOB"/>
    <property type="match status" value="1"/>
</dbReference>
<organism evidence="15 16">
    <name type="scientific">[Eubacterium] siraeum</name>
    <dbReference type="NCBI Taxonomy" id="39492"/>
    <lineage>
        <taxon>Bacteria</taxon>
        <taxon>Bacillati</taxon>
        <taxon>Bacillota</taxon>
        <taxon>Clostridia</taxon>
        <taxon>Eubacteriales</taxon>
        <taxon>Oscillospiraceae</taxon>
        <taxon>Oscillospiraceae incertae sedis</taxon>
    </lineage>
</organism>
<feature type="binding site" evidence="12">
    <location>
        <position position="25"/>
    </location>
    <ligand>
        <name>Mg(2+)</name>
        <dbReference type="ChEBI" id="CHEBI:18420"/>
        <label>2</label>
    </ligand>
</feature>
<reference evidence="15 16" key="1">
    <citation type="submission" date="2015-09" db="EMBL/GenBank/DDBJ databases">
        <authorList>
            <consortium name="Pathogen Informatics"/>
        </authorList>
    </citation>
    <scope>NUCLEOTIDE SEQUENCE [LARGE SCALE GENOMIC DNA]</scope>
    <source>
        <strain evidence="15 16">2789STDY5834928</strain>
    </source>
</reference>
<dbReference type="Pfam" id="PF07670">
    <property type="entry name" value="Gate"/>
    <property type="match status" value="2"/>
</dbReference>
<dbReference type="InterPro" id="IPR050860">
    <property type="entry name" value="FeoB_GTPase"/>
</dbReference>
<evidence type="ECO:0000256" key="4">
    <source>
        <dbReference type="ARBA" id="ARBA00022475"/>
    </source>
</evidence>
<evidence type="ECO:0000256" key="8">
    <source>
        <dbReference type="ARBA" id="ARBA00023134"/>
    </source>
</evidence>
<evidence type="ECO:0000256" key="10">
    <source>
        <dbReference type="NCBIfam" id="TIGR00437"/>
    </source>
</evidence>
<evidence type="ECO:0000256" key="1">
    <source>
        <dbReference type="ARBA" id="ARBA00003926"/>
    </source>
</evidence>
<comment type="subcellular location">
    <subcellularLocation>
        <location evidence="2 13">Cell membrane</location>
        <topology evidence="2 13">Multi-pass membrane protein</topology>
    </subcellularLocation>
</comment>
<dbReference type="GO" id="GO:0015093">
    <property type="term" value="F:ferrous iron transmembrane transporter activity"/>
    <property type="evidence" value="ECO:0007669"/>
    <property type="project" value="UniProtKB-UniRule"/>
</dbReference>
<keyword evidence="4" id="KW-1003">Cell membrane</keyword>
<dbReference type="InterPro" id="IPR011642">
    <property type="entry name" value="Gate_dom"/>
</dbReference>
<accession>A0A174ZHU3</accession>
<dbReference type="SUPFAM" id="SSF52540">
    <property type="entry name" value="P-loop containing nucleoside triphosphate hydrolases"/>
    <property type="match status" value="1"/>
</dbReference>
<dbReference type="InterPro" id="IPR011640">
    <property type="entry name" value="Fe2_transport_prot_B_C"/>
</dbReference>
<keyword evidence="13" id="KW-0410">Iron transport</keyword>
<evidence type="ECO:0000256" key="9">
    <source>
        <dbReference type="ARBA" id="ARBA00023136"/>
    </source>
</evidence>
<feature type="binding site" evidence="11">
    <location>
        <begin position="119"/>
        <end position="122"/>
    </location>
    <ligand>
        <name>GTP</name>
        <dbReference type="ChEBI" id="CHEBI:37565"/>
        <label>1</label>
    </ligand>
</feature>
<protein>
    <recommendedName>
        <fullName evidence="10 13">Ferrous iron transport protein B</fullName>
    </recommendedName>
</protein>
<evidence type="ECO:0000259" key="14">
    <source>
        <dbReference type="PROSITE" id="PS51711"/>
    </source>
</evidence>
<dbReference type="InterPro" id="IPR027417">
    <property type="entry name" value="P-loop_NTPase"/>
</dbReference>
<evidence type="ECO:0000256" key="12">
    <source>
        <dbReference type="PIRSR" id="PIRSR603373-2"/>
    </source>
</evidence>
<keyword evidence="5 13" id="KW-0812">Transmembrane</keyword>
<feature type="binding site" evidence="12">
    <location>
        <position position="24"/>
    </location>
    <ligand>
        <name>Mg(2+)</name>
        <dbReference type="ChEBI" id="CHEBI:18420"/>
        <label>2</label>
    </ligand>
</feature>
<evidence type="ECO:0000256" key="2">
    <source>
        <dbReference type="ARBA" id="ARBA00004651"/>
    </source>
</evidence>
<dbReference type="PANTHER" id="PTHR43185:SF2">
    <property type="entry name" value="FERROUS IRON TRANSPORT PROTEIN B"/>
    <property type="match status" value="1"/>
</dbReference>
<dbReference type="Gene3D" id="3.40.50.300">
    <property type="entry name" value="P-loop containing nucleotide triphosphate hydrolases"/>
    <property type="match status" value="1"/>
</dbReference>
<feature type="transmembrane region" description="Helical" evidence="13">
    <location>
        <begin position="525"/>
        <end position="547"/>
    </location>
</feature>
<dbReference type="STRING" id="39492.ERS852540_00751"/>
<name>A0A174ZHU3_9FIRM</name>
<feature type="domain" description="FeoB-type G" evidence="14">
    <location>
        <begin position="6"/>
        <end position="168"/>
    </location>
</feature>
<evidence type="ECO:0000256" key="11">
    <source>
        <dbReference type="PIRSR" id="PIRSR603373-1"/>
    </source>
</evidence>
<evidence type="ECO:0000256" key="3">
    <source>
        <dbReference type="ARBA" id="ARBA00022448"/>
    </source>
</evidence>
<dbReference type="Pfam" id="PF02421">
    <property type="entry name" value="FeoB_N"/>
    <property type="match status" value="1"/>
</dbReference>
<keyword evidence="9 13" id="KW-0472">Membrane</keyword>